<evidence type="ECO:0000259" key="1">
    <source>
        <dbReference type="Pfam" id="PF04685"/>
    </source>
</evidence>
<dbReference type="InterPro" id="IPR052566">
    <property type="entry name" value="Non-lysos_glucosylceramidase"/>
</dbReference>
<feature type="domain" description="Glycosyl-hydrolase family 116 catalytic region" evidence="1">
    <location>
        <begin position="455"/>
        <end position="752"/>
    </location>
</feature>
<gene>
    <name evidence="3" type="ORF">AN218_19800</name>
</gene>
<keyword evidence="4" id="KW-1185">Reference proteome</keyword>
<reference evidence="3 4" key="1">
    <citation type="journal article" date="2016" name="Front. Microbiol.">
        <title>Comparative Genomics Analysis of Streptomyces Species Reveals Their Adaptation to the Marine Environment and Their Diversity at the Genomic Level.</title>
        <authorList>
            <person name="Tian X."/>
            <person name="Zhang Z."/>
            <person name="Yang T."/>
            <person name="Chen M."/>
            <person name="Li J."/>
            <person name="Chen F."/>
            <person name="Yang J."/>
            <person name="Li W."/>
            <person name="Zhang B."/>
            <person name="Zhang Z."/>
            <person name="Wu J."/>
            <person name="Zhang C."/>
            <person name="Long L."/>
            <person name="Xiao J."/>
        </authorList>
    </citation>
    <scope>NUCLEOTIDE SEQUENCE [LARGE SCALE GENOMIC DNA]</scope>
    <source>
        <strain evidence="3 4">SCSIO 10429</strain>
    </source>
</reference>
<evidence type="ECO:0000313" key="4">
    <source>
        <dbReference type="Proteomes" id="UP000176005"/>
    </source>
</evidence>
<dbReference type="Pfam" id="PF04685">
    <property type="entry name" value="DUF608"/>
    <property type="match status" value="1"/>
</dbReference>
<dbReference type="EMBL" id="LJGW01000333">
    <property type="protein sequence ID" value="OEV09962.1"/>
    <property type="molecule type" value="Genomic_DNA"/>
</dbReference>
<dbReference type="Gene3D" id="1.50.10.10">
    <property type="match status" value="1"/>
</dbReference>
<dbReference type="InterPro" id="IPR012341">
    <property type="entry name" value="6hp_glycosidase-like_sf"/>
</dbReference>
<dbReference type="GO" id="GO:0008422">
    <property type="term" value="F:beta-glucosidase activity"/>
    <property type="evidence" value="ECO:0007669"/>
    <property type="project" value="TreeGrafter"/>
</dbReference>
<feature type="domain" description="Glycosyl-hydrolase family 116 N-terminal" evidence="2">
    <location>
        <begin position="22"/>
        <end position="332"/>
    </location>
</feature>
<dbReference type="Proteomes" id="UP000176005">
    <property type="component" value="Unassembled WGS sequence"/>
</dbReference>
<dbReference type="SUPFAM" id="SSF48208">
    <property type="entry name" value="Six-hairpin glycosidases"/>
    <property type="match status" value="1"/>
</dbReference>
<organism evidence="3 4">
    <name type="scientific">Streptomyces nanshensis</name>
    <dbReference type="NCBI Taxonomy" id="518642"/>
    <lineage>
        <taxon>Bacteria</taxon>
        <taxon>Bacillati</taxon>
        <taxon>Actinomycetota</taxon>
        <taxon>Actinomycetes</taxon>
        <taxon>Kitasatosporales</taxon>
        <taxon>Streptomycetaceae</taxon>
        <taxon>Streptomyces</taxon>
    </lineage>
</organism>
<dbReference type="InterPro" id="IPR024462">
    <property type="entry name" value="GH116_N"/>
</dbReference>
<proteinExistence type="predicted"/>
<evidence type="ECO:0008006" key="5">
    <source>
        <dbReference type="Google" id="ProtNLM"/>
    </source>
</evidence>
<dbReference type="PATRIC" id="fig|518642.10.peg.4547"/>
<name>A0A1E7L1C8_9ACTN</name>
<dbReference type="RefSeq" id="WP_070018238.1">
    <property type="nucleotide sequence ID" value="NZ_LJGW01000333.1"/>
</dbReference>
<evidence type="ECO:0000259" key="2">
    <source>
        <dbReference type="Pfam" id="PF12215"/>
    </source>
</evidence>
<dbReference type="PANTHER" id="PTHR12654:SF0">
    <property type="entry name" value="NON-LYSOSOMAL GLUCOSYLCERAMIDASE"/>
    <property type="match status" value="1"/>
</dbReference>
<dbReference type="PANTHER" id="PTHR12654">
    <property type="entry name" value="BILE ACID BETA-GLUCOSIDASE-RELATED"/>
    <property type="match status" value="1"/>
</dbReference>
<dbReference type="Pfam" id="PF12215">
    <property type="entry name" value="Glyco_hydr_116N"/>
    <property type="match status" value="1"/>
</dbReference>
<evidence type="ECO:0000313" key="3">
    <source>
        <dbReference type="EMBL" id="OEV09962.1"/>
    </source>
</evidence>
<sequence>MTDDSGWPAVRRYSGAALERVAMPVGGIGTGSVSLGGRGQLKDWELFNRPAKGFTPDSFFCVRVDDGEAVRTRVLEGGLLDGEFAGHQGSPSALHGLPRFRTAEFAAAYPFGEVRLTDPSMPVEATLRVHNPLIPGDPEASGLPTAVYRARIRNVSRSPVTVSVCGSLQNVAGRRPSGDVPAGNTFERVTVDGATLLYGRTSPAVPDDDEAWGSLALAAVGHTVGSHRLNWAHRSWGDSLLDFWDDFAADGALREPEEGARIPTGSLVVGEEIPAGGSAEFTFLLAWHFPNRRGWTHRFQGPPDFGHSADVVGNHYAGRFADAADVVRAVVPRLTEYERRTRAYVETVTASDLPPAVQDAVLSNVAVLKSPACFRIADGTFLAWEGCNADHGSCHGSCTHVWNYQYALEQLFPSLAWTMRKVEFVHSLDERGLMSFRAGLPPATEGTGWGVAAADGQMGAIVRCHRTWRLTGRDDLLAEYWPGVRRAMEFAWIPLGWDADRDGVMEGCQHSTTDVEYYGPSGTNQSWYLAALAACAQMADAVGDAGFAAVCRETLSRGASWTDAELFNGEFYEHRVMPAGSADRIADGLRIRYDGDNPDVGSDDLVHPDLQIGSGCVTDQLAGHAMALLGGLADGLDRGHAREALLSVVRYNHREEFHSHVNHLRSFALGSEHGLLNCTYPHGNRPARPFPYCSEVWTGLEYTAAVALALYGERELAEHTVADVRERYDGRRRNPFDEVECGSHYVRSMASFGLAHAWAGTVVDVAAREILVDPLPGRWPVIVGGVLGTVEVTDTAGELSARFEGEDEGAPFTVRVRPAPGLVQMY</sequence>
<dbReference type="InterPro" id="IPR008928">
    <property type="entry name" value="6-hairpin_glycosidase_sf"/>
</dbReference>
<accession>A0A1E7L1C8</accession>
<dbReference type="GO" id="GO:0005975">
    <property type="term" value="P:carbohydrate metabolic process"/>
    <property type="evidence" value="ECO:0007669"/>
    <property type="project" value="InterPro"/>
</dbReference>
<dbReference type="AlphaFoldDB" id="A0A1E7L1C8"/>
<protein>
    <recommendedName>
        <fullName evidence="5">Beta-glucosidase</fullName>
    </recommendedName>
</protein>
<dbReference type="InterPro" id="IPR006775">
    <property type="entry name" value="GH116_catalytic"/>
</dbReference>
<comment type="caution">
    <text evidence="3">The sequence shown here is derived from an EMBL/GenBank/DDBJ whole genome shotgun (WGS) entry which is preliminary data.</text>
</comment>